<dbReference type="EMBL" id="JAFVMF010000024">
    <property type="protein sequence ID" value="MBO1361509.1"/>
    <property type="molecule type" value="Genomic_DNA"/>
</dbReference>
<reference evidence="6 7" key="1">
    <citation type="submission" date="2021-03" db="EMBL/GenBank/DDBJ databases">
        <title>The complete genome sequence of Acetobacter sacchari TBRC 11175.</title>
        <authorList>
            <person name="Charoenyingcharoen P."/>
            <person name="Yukphan P."/>
        </authorList>
    </citation>
    <scope>NUCLEOTIDE SEQUENCE [LARGE SCALE GENOMIC DNA]</scope>
    <source>
        <strain evidence="6 7">TBRC 11175</strain>
    </source>
</reference>
<evidence type="ECO:0000256" key="3">
    <source>
        <dbReference type="ARBA" id="ARBA00022839"/>
    </source>
</evidence>
<dbReference type="InterPro" id="IPR012337">
    <property type="entry name" value="RNaseH-like_sf"/>
</dbReference>
<sequence>MIWILAVVSIFLSLAVGGRRGRVSSPRRKDSGRPPAHLRPASGKIRIQSDLGSRAPLTLRYVEKPLFIDVETTGLHSTDRIVTLAMIKLISRHGCSIKISTSHFIFDPMKKSHPEAEKVHGIDDWVLRHQQIFLEKIEEIKSIISDCDAIVCHNSDFDLKFLKAEFEKCGSEFPNIETQCTMREAQAQGQYPASLASCAARIGFRLDRINHDAAQDAYLCAAIWCRAFGIVLPTDYATTKIPYENILEVPERPSNLPRRDNKKKLHNVRKTMTSV</sequence>
<evidence type="ECO:0000256" key="1">
    <source>
        <dbReference type="ARBA" id="ARBA00022722"/>
    </source>
</evidence>
<dbReference type="Gene3D" id="3.30.420.10">
    <property type="entry name" value="Ribonuclease H-like superfamily/Ribonuclease H"/>
    <property type="match status" value="1"/>
</dbReference>
<comment type="caution">
    <text evidence="6">The sequence shown here is derived from an EMBL/GenBank/DDBJ whole genome shotgun (WGS) entry which is preliminary data.</text>
</comment>
<accession>A0ABS3M014</accession>
<dbReference type="RefSeq" id="WP_207883312.1">
    <property type="nucleotide sequence ID" value="NZ_JAFVMF010000024.1"/>
</dbReference>
<dbReference type="PANTHER" id="PTHR30231:SF4">
    <property type="entry name" value="PROTEIN NEN2"/>
    <property type="match status" value="1"/>
</dbReference>
<name>A0ABS3M014_9PROT</name>
<dbReference type="InterPro" id="IPR036397">
    <property type="entry name" value="RNaseH_sf"/>
</dbReference>
<feature type="compositionally biased region" description="Basic residues" evidence="4">
    <location>
        <begin position="260"/>
        <end position="269"/>
    </location>
</feature>
<dbReference type="PANTHER" id="PTHR30231">
    <property type="entry name" value="DNA POLYMERASE III SUBUNIT EPSILON"/>
    <property type="match status" value="1"/>
</dbReference>
<dbReference type="Proteomes" id="UP000664771">
    <property type="component" value="Unassembled WGS sequence"/>
</dbReference>
<feature type="domain" description="Exonuclease" evidence="5">
    <location>
        <begin position="64"/>
        <end position="233"/>
    </location>
</feature>
<protein>
    <submittedName>
        <fullName evidence="6">3'-5' exonuclease</fullName>
    </submittedName>
</protein>
<evidence type="ECO:0000313" key="6">
    <source>
        <dbReference type="EMBL" id="MBO1361509.1"/>
    </source>
</evidence>
<proteinExistence type="predicted"/>
<dbReference type="Pfam" id="PF00929">
    <property type="entry name" value="RNase_T"/>
    <property type="match status" value="1"/>
</dbReference>
<keyword evidence="7" id="KW-1185">Reference proteome</keyword>
<feature type="region of interest" description="Disordered" evidence="4">
    <location>
        <begin position="253"/>
        <end position="275"/>
    </location>
</feature>
<evidence type="ECO:0000256" key="2">
    <source>
        <dbReference type="ARBA" id="ARBA00022801"/>
    </source>
</evidence>
<evidence type="ECO:0000313" key="7">
    <source>
        <dbReference type="Proteomes" id="UP000664771"/>
    </source>
</evidence>
<feature type="region of interest" description="Disordered" evidence="4">
    <location>
        <begin position="21"/>
        <end position="40"/>
    </location>
</feature>
<dbReference type="SUPFAM" id="SSF53098">
    <property type="entry name" value="Ribonuclease H-like"/>
    <property type="match status" value="1"/>
</dbReference>
<keyword evidence="2" id="KW-0378">Hydrolase</keyword>
<dbReference type="InterPro" id="IPR013520">
    <property type="entry name" value="Ribonucl_H"/>
</dbReference>
<dbReference type="SMART" id="SM00479">
    <property type="entry name" value="EXOIII"/>
    <property type="match status" value="1"/>
</dbReference>
<keyword evidence="1" id="KW-0540">Nuclease</keyword>
<evidence type="ECO:0000256" key="4">
    <source>
        <dbReference type="SAM" id="MobiDB-lite"/>
    </source>
</evidence>
<gene>
    <name evidence="6" type="ORF">J2D73_17120</name>
</gene>
<evidence type="ECO:0000259" key="5">
    <source>
        <dbReference type="SMART" id="SM00479"/>
    </source>
</evidence>
<dbReference type="GO" id="GO:0004527">
    <property type="term" value="F:exonuclease activity"/>
    <property type="evidence" value="ECO:0007669"/>
    <property type="project" value="UniProtKB-KW"/>
</dbReference>
<organism evidence="6 7">
    <name type="scientific">Acetobacter sacchari</name>
    <dbReference type="NCBI Taxonomy" id="2661687"/>
    <lineage>
        <taxon>Bacteria</taxon>
        <taxon>Pseudomonadati</taxon>
        <taxon>Pseudomonadota</taxon>
        <taxon>Alphaproteobacteria</taxon>
        <taxon>Acetobacterales</taxon>
        <taxon>Acetobacteraceae</taxon>
        <taxon>Acetobacter</taxon>
    </lineage>
</organism>
<keyword evidence="3 6" id="KW-0269">Exonuclease</keyword>
<dbReference type="CDD" id="cd06127">
    <property type="entry name" value="DEDDh"/>
    <property type="match status" value="1"/>
</dbReference>